<evidence type="ECO:0000313" key="3">
    <source>
        <dbReference type="Proteomes" id="UP000317291"/>
    </source>
</evidence>
<dbReference type="InterPro" id="IPR038670">
    <property type="entry name" value="HslJ-like_sf"/>
</dbReference>
<feature type="domain" description="DUF306" evidence="1">
    <location>
        <begin position="64"/>
        <end position="162"/>
    </location>
</feature>
<evidence type="ECO:0000313" key="2">
    <source>
        <dbReference type="EMBL" id="TWS18051.1"/>
    </source>
</evidence>
<evidence type="ECO:0000259" key="1">
    <source>
        <dbReference type="Pfam" id="PF03724"/>
    </source>
</evidence>
<dbReference type="EMBL" id="VIGW01000013">
    <property type="protein sequence ID" value="TWS18051.1"/>
    <property type="molecule type" value="Genomic_DNA"/>
</dbReference>
<proteinExistence type="predicted"/>
<accession>A0A5C5R7B9</accession>
<gene>
    <name evidence="2" type="ORF">FK529_17080</name>
</gene>
<dbReference type="Proteomes" id="UP000317291">
    <property type="component" value="Unassembled WGS sequence"/>
</dbReference>
<dbReference type="InterPro" id="IPR005184">
    <property type="entry name" value="DUF306_Meta_HslJ"/>
</dbReference>
<dbReference type="Gene3D" id="2.40.128.270">
    <property type="match status" value="1"/>
</dbReference>
<protein>
    <submittedName>
        <fullName evidence="2">META domain-containing protein</fullName>
    </submittedName>
</protein>
<name>A0A5C5R7B9_9ACTN</name>
<organism evidence="2 3">
    <name type="scientific">Tsukamurella asaccharolytica</name>
    <dbReference type="NCBI Taxonomy" id="2592067"/>
    <lineage>
        <taxon>Bacteria</taxon>
        <taxon>Bacillati</taxon>
        <taxon>Actinomycetota</taxon>
        <taxon>Actinomycetes</taxon>
        <taxon>Mycobacteriales</taxon>
        <taxon>Tsukamurellaceae</taxon>
        <taxon>Tsukamurella</taxon>
    </lineage>
</organism>
<sequence length="178" mass="18483">MPRITTSPGMPPRNCPSCWNCSDRGRGRGYGEGMTVRGARFAAALVVGAGVVASAPAASAAPVPLAGTQWRFESSGVARTAPVKYTGSPAHVSIDGKRSGGGNDGCNVFGMTAEVIGDRATFSGLFSTLRMCSAPNAGEQFRRAFDGARTVKVVGNQLTISDGPRGYWNFVASRPARP</sequence>
<dbReference type="Pfam" id="PF03724">
    <property type="entry name" value="META"/>
    <property type="match status" value="1"/>
</dbReference>
<dbReference type="AlphaFoldDB" id="A0A5C5R7B9"/>
<comment type="caution">
    <text evidence="2">The sequence shown here is derived from an EMBL/GenBank/DDBJ whole genome shotgun (WGS) entry which is preliminary data.</text>
</comment>
<reference evidence="2 3" key="1">
    <citation type="submission" date="2019-06" db="EMBL/GenBank/DDBJ databases">
        <title>Tsukamurella conjunctivitidis sp. nov., Tsukamurella assacharolytica sp. nov. and Tsukamurella sputae sp. nov. isolated from patients with conjunctivitis, bacteraemia (lymphoma) and respiratory infection (sputum) in Hong Kong.</title>
        <authorList>
            <person name="Teng J.L.L."/>
            <person name="Lee H.H."/>
            <person name="Fong J.Y.H."/>
            <person name="Fok K.M.N."/>
            <person name="Lau S.K.P."/>
            <person name="Woo P.C.Y."/>
        </authorList>
    </citation>
    <scope>NUCLEOTIDE SEQUENCE [LARGE SCALE GENOMIC DNA]</scope>
    <source>
        <strain evidence="2 3">HKU71</strain>
    </source>
</reference>
<keyword evidence="3" id="KW-1185">Reference proteome</keyword>